<dbReference type="RefSeq" id="WP_285996973.1">
    <property type="nucleotide sequence ID" value="NZ_CP127295.1"/>
</dbReference>
<dbReference type="Proteomes" id="UP001239397">
    <property type="component" value="Chromosome"/>
</dbReference>
<feature type="domain" description="Carrier" evidence="1">
    <location>
        <begin position="27"/>
        <end position="81"/>
    </location>
</feature>
<evidence type="ECO:0000313" key="3">
    <source>
        <dbReference type="Proteomes" id="UP001239397"/>
    </source>
</evidence>
<dbReference type="EMBL" id="CP127295">
    <property type="protein sequence ID" value="WIY00507.1"/>
    <property type="molecule type" value="Genomic_DNA"/>
</dbReference>
<protein>
    <submittedName>
        <fullName evidence="2">Phosphopantetheine-binding protein</fullName>
    </submittedName>
</protein>
<dbReference type="InterPro" id="IPR009081">
    <property type="entry name" value="PP-bd_ACP"/>
</dbReference>
<evidence type="ECO:0000313" key="2">
    <source>
        <dbReference type="EMBL" id="WIY00507.1"/>
    </source>
</evidence>
<keyword evidence="3" id="KW-1185">Reference proteome</keyword>
<dbReference type="AlphaFoldDB" id="A0A9Y2JNH3"/>
<dbReference type="SUPFAM" id="SSF47336">
    <property type="entry name" value="ACP-like"/>
    <property type="match status" value="1"/>
</dbReference>
<dbReference type="Gene3D" id="1.10.1200.10">
    <property type="entry name" value="ACP-like"/>
    <property type="match status" value="1"/>
</dbReference>
<dbReference type="Pfam" id="PF00550">
    <property type="entry name" value="PP-binding"/>
    <property type="match status" value="1"/>
</dbReference>
<proteinExistence type="predicted"/>
<dbReference type="InterPro" id="IPR036736">
    <property type="entry name" value="ACP-like_sf"/>
</dbReference>
<reference evidence="2 3" key="1">
    <citation type="submission" date="2023-06" db="EMBL/GenBank/DDBJ databases">
        <authorList>
            <person name="Oyuntsetseg B."/>
            <person name="Kim S.B."/>
        </authorList>
    </citation>
    <scope>NUCLEOTIDE SEQUENCE [LARGE SCALE GENOMIC DNA]</scope>
    <source>
        <strain evidence="2 3">4-36</strain>
    </source>
</reference>
<organism evidence="2 3">
    <name type="scientific">Amycolatopsis mongoliensis</name>
    <dbReference type="NCBI Taxonomy" id="715475"/>
    <lineage>
        <taxon>Bacteria</taxon>
        <taxon>Bacillati</taxon>
        <taxon>Actinomycetota</taxon>
        <taxon>Actinomycetes</taxon>
        <taxon>Pseudonocardiales</taxon>
        <taxon>Pseudonocardiaceae</taxon>
        <taxon>Amycolatopsis</taxon>
    </lineage>
</organism>
<sequence>MTTETPTREGADRITRTALLTVAPEAELDTLSPGENLREALELDSMDFLAFAEQLSEATGRRIDESDYDRLTTLESCIEFLSGR</sequence>
<name>A0A9Y2JNH3_9PSEU</name>
<gene>
    <name evidence="2" type="ORF">QRX60_41690</name>
</gene>
<evidence type="ECO:0000259" key="1">
    <source>
        <dbReference type="Pfam" id="PF00550"/>
    </source>
</evidence>
<accession>A0A9Y2JNH3</accession>
<dbReference type="KEGG" id="amog:QRX60_41690"/>